<evidence type="ECO:0000313" key="4">
    <source>
        <dbReference type="Proteomes" id="UP001139054"/>
    </source>
</evidence>
<comment type="caution">
    <text evidence="1">The sequence shown here is derived from an EMBL/GenBank/DDBJ whole genome shotgun (WGS) entry which is preliminary data.</text>
</comment>
<dbReference type="AlphaFoldDB" id="A0A9X1UCC5"/>
<keyword evidence="3" id="KW-1185">Reference proteome</keyword>
<name>A0A9X1UCC5_9BRAD</name>
<sequence>MQNDMRRFISAMLDCMTHCATEATIDREWRTVNVADMRDAYDLLIRKLARIGPDPLTGQQGALLAMAFDDDISELQHLLADCGSERDITDKLQDILKTISYLRW</sequence>
<reference evidence="1" key="1">
    <citation type="submission" date="2022-01" db="EMBL/GenBank/DDBJ databases">
        <title>Genome sequnece data of strain Bradyrhizobium sp. nov.</title>
        <authorList>
            <person name="Zhang J."/>
        </authorList>
    </citation>
    <scope>NUCLEOTIDE SEQUENCE</scope>
    <source>
        <strain evidence="2">WYCCWR 12774</strain>
        <strain evidence="1">WYCCWR 13023</strain>
    </source>
</reference>
<evidence type="ECO:0000313" key="2">
    <source>
        <dbReference type="EMBL" id="MCG2673228.1"/>
    </source>
</evidence>
<dbReference type="EMBL" id="JAKLTY010000059">
    <property type="protein sequence ID" value="MCG2633030.1"/>
    <property type="molecule type" value="Genomic_DNA"/>
</dbReference>
<evidence type="ECO:0000313" key="1">
    <source>
        <dbReference type="EMBL" id="MCG2633030.1"/>
    </source>
</evidence>
<dbReference type="EMBL" id="JAKLUA010000039">
    <property type="protein sequence ID" value="MCG2673228.1"/>
    <property type="molecule type" value="Genomic_DNA"/>
</dbReference>
<accession>A0A9X1UCC5</accession>
<protein>
    <submittedName>
        <fullName evidence="1">Uncharacterized protein</fullName>
    </submittedName>
</protein>
<gene>
    <name evidence="2" type="ORF">L6637_40775</name>
    <name evidence="1" type="ORF">L6654_41450</name>
</gene>
<dbReference type="Proteomes" id="UP001139012">
    <property type="component" value="Unassembled WGS sequence"/>
</dbReference>
<proteinExistence type="predicted"/>
<dbReference type="Proteomes" id="UP001139054">
    <property type="component" value="Unassembled WGS sequence"/>
</dbReference>
<dbReference type="RefSeq" id="WP_237874253.1">
    <property type="nucleotide sequence ID" value="NZ_JAKLTY010000059.1"/>
</dbReference>
<organism evidence="1 4">
    <name type="scientific">Bradyrhizobium zhengyangense</name>
    <dbReference type="NCBI Taxonomy" id="2911009"/>
    <lineage>
        <taxon>Bacteria</taxon>
        <taxon>Pseudomonadati</taxon>
        <taxon>Pseudomonadota</taxon>
        <taxon>Alphaproteobacteria</taxon>
        <taxon>Hyphomicrobiales</taxon>
        <taxon>Nitrobacteraceae</taxon>
        <taxon>Bradyrhizobium</taxon>
    </lineage>
</organism>
<evidence type="ECO:0000313" key="3">
    <source>
        <dbReference type="Proteomes" id="UP001139012"/>
    </source>
</evidence>